<dbReference type="InterPro" id="IPR001905">
    <property type="entry name" value="Ammonium_transpt"/>
</dbReference>
<keyword evidence="5 10" id="KW-0812">Transmembrane</keyword>
<dbReference type="GO" id="GO:0008519">
    <property type="term" value="F:ammonium channel activity"/>
    <property type="evidence" value="ECO:0007669"/>
    <property type="project" value="InterPro"/>
</dbReference>
<dbReference type="GO" id="GO:0005886">
    <property type="term" value="C:plasma membrane"/>
    <property type="evidence" value="ECO:0007669"/>
    <property type="project" value="UniProtKB-SubCell"/>
</dbReference>
<keyword evidence="6 10" id="KW-1133">Transmembrane helix</keyword>
<evidence type="ECO:0000256" key="10">
    <source>
        <dbReference type="RuleBase" id="RU362002"/>
    </source>
</evidence>
<feature type="transmembrane region" description="Helical" evidence="10">
    <location>
        <begin position="322"/>
        <end position="343"/>
    </location>
</feature>
<feature type="transmembrane region" description="Helical" evidence="10">
    <location>
        <begin position="189"/>
        <end position="208"/>
    </location>
</feature>
<dbReference type="PANTHER" id="PTHR43029:SF10">
    <property type="entry name" value="AMMONIUM TRANSPORTER MEP2"/>
    <property type="match status" value="1"/>
</dbReference>
<comment type="subcellular location">
    <subcellularLocation>
        <location evidence="1 10">Cell membrane</location>
        <topology evidence="1 10">Multi-pass membrane protein</topology>
    </subcellularLocation>
</comment>
<sequence precursor="true">MYRSITNRLAVWALLATLLVNFNSQNASGQAPGGELPPVAAQLDSLEGQSGEGVGNSPGSIEAGTHPDLLEAETDEYLKSPNSAPHNAWMLVCCALVLFMTAPGLAMFYGGLVRKKNVLSVLMQCIFLMGMMSVVWALYGYSLAFGSGGPYIGNLDYALMHGVARQWSETLHHPVTPMFDEALPRLTHMMFQGMFFIITPALICGAFAERMKFGAMVLFSLVWGTVVYCPLAHWVWGGGILAFGGESSIAGGALDFAGGTVVHISSGVTALVAAIVIGPRIGHGREPMPPHNLTYTALGAAMLWVGWFGFNAGSALRIDGIAASAFAVTHFSAAAGAVTWALIEWLRSGKPTVLGASSGAVAGLVCITPAAGHVGPMASLIMGALGGVVCYLSCSKLKSKFRYDDSLDAFGIHGMGGALGAVLTGVFATRAVLDISGGEPVGMIEGNYSTILGQLAATGITIAYAAIVSFGLLKLLDLTIGLRVSATSERQGLDITEHGEEGHIFL</sequence>
<feature type="transmembrane region" description="Helical" evidence="10">
    <location>
        <begin position="256"/>
        <end position="281"/>
    </location>
</feature>
<keyword evidence="7 10" id="KW-0472">Membrane</keyword>
<keyword evidence="8 10" id="KW-0924">Ammonia transport</keyword>
<feature type="transmembrane region" description="Helical" evidence="10">
    <location>
        <begin position="352"/>
        <end position="371"/>
    </location>
</feature>
<evidence type="ECO:0000256" key="5">
    <source>
        <dbReference type="ARBA" id="ARBA00022692"/>
    </source>
</evidence>
<accession>A0A518G0I3</accession>
<evidence type="ECO:0000256" key="4">
    <source>
        <dbReference type="ARBA" id="ARBA00022475"/>
    </source>
</evidence>
<name>A0A518G0I3_9BACT</name>
<dbReference type="NCBIfam" id="TIGR00836">
    <property type="entry name" value="amt"/>
    <property type="match status" value="1"/>
</dbReference>
<keyword evidence="4" id="KW-1003">Cell membrane</keyword>
<dbReference type="Gene3D" id="1.10.3430.10">
    <property type="entry name" value="Ammonium transporter AmtB like domains"/>
    <property type="match status" value="1"/>
</dbReference>
<feature type="domain" description="Ammonium transporter AmtB-like" evidence="12">
    <location>
        <begin position="88"/>
        <end position="501"/>
    </location>
</feature>
<evidence type="ECO:0000313" key="13">
    <source>
        <dbReference type="EMBL" id="QDV22111.1"/>
    </source>
</evidence>
<comment type="similarity">
    <text evidence="2 10">Belongs to the ammonia transporter channel (TC 1.A.11.2) family.</text>
</comment>
<dbReference type="InterPro" id="IPR029020">
    <property type="entry name" value="Ammonium/urea_transptr"/>
</dbReference>
<dbReference type="InterPro" id="IPR018047">
    <property type="entry name" value="Ammonium_transpt_CS"/>
</dbReference>
<dbReference type="Proteomes" id="UP000318017">
    <property type="component" value="Chromosome"/>
</dbReference>
<dbReference type="PROSITE" id="PS01219">
    <property type="entry name" value="AMMONIUM_TRANSP"/>
    <property type="match status" value="1"/>
</dbReference>
<feature type="chain" id="PRO_5021907373" description="Ammonium transporter" evidence="11">
    <location>
        <begin position="28"/>
        <end position="506"/>
    </location>
</feature>
<evidence type="ECO:0000256" key="7">
    <source>
        <dbReference type="ARBA" id="ARBA00023136"/>
    </source>
</evidence>
<evidence type="ECO:0000256" key="11">
    <source>
        <dbReference type="SAM" id="SignalP"/>
    </source>
</evidence>
<feature type="transmembrane region" description="Helical" evidence="10">
    <location>
        <begin position="215"/>
        <end position="236"/>
    </location>
</feature>
<dbReference type="FunFam" id="1.10.3430.10:FF:000007">
    <property type="entry name" value="Ammonium transporter"/>
    <property type="match status" value="1"/>
</dbReference>
<dbReference type="PANTHER" id="PTHR43029">
    <property type="entry name" value="AMMONIUM TRANSPORTER MEP2"/>
    <property type="match status" value="1"/>
</dbReference>
<evidence type="ECO:0000256" key="3">
    <source>
        <dbReference type="ARBA" id="ARBA00022448"/>
    </source>
</evidence>
<evidence type="ECO:0000256" key="2">
    <source>
        <dbReference type="ARBA" id="ARBA00005887"/>
    </source>
</evidence>
<feature type="transmembrane region" description="Helical" evidence="10">
    <location>
        <begin position="377"/>
        <end position="394"/>
    </location>
</feature>
<feature type="transmembrane region" description="Helical" evidence="10">
    <location>
        <begin position="293"/>
        <end position="310"/>
    </location>
</feature>
<protein>
    <recommendedName>
        <fullName evidence="9 10">Ammonium transporter</fullName>
    </recommendedName>
</protein>
<dbReference type="SUPFAM" id="SSF111352">
    <property type="entry name" value="Ammonium transporter"/>
    <property type="match status" value="1"/>
</dbReference>
<feature type="transmembrane region" description="Helical" evidence="10">
    <location>
        <begin position="448"/>
        <end position="473"/>
    </location>
</feature>
<feature type="transmembrane region" description="Helical" evidence="10">
    <location>
        <begin position="121"/>
        <end position="141"/>
    </location>
</feature>
<dbReference type="RefSeq" id="WP_315851645.1">
    <property type="nucleotide sequence ID" value="NZ_CP036298.1"/>
</dbReference>
<dbReference type="KEGG" id="ahel:Q31a_03940"/>
<evidence type="ECO:0000256" key="9">
    <source>
        <dbReference type="ARBA" id="ARBA00050025"/>
    </source>
</evidence>
<evidence type="ECO:0000256" key="6">
    <source>
        <dbReference type="ARBA" id="ARBA00022989"/>
    </source>
</evidence>
<dbReference type="Pfam" id="PF00909">
    <property type="entry name" value="Ammonium_transp"/>
    <property type="match status" value="1"/>
</dbReference>
<keyword evidence="11" id="KW-0732">Signal</keyword>
<evidence type="ECO:0000259" key="12">
    <source>
        <dbReference type="Pfam" id="PF00909"/>
    </source>
</evidence>
<feature type="transmembrane region" description="Helical" evidence="10">
    <location>
        <begin position="406"/>
        <end position="428"/>
    </location>
</feature>
<proteinExistence type="inferred from homology"/>
<evidence type="ECO:0000256" key="8">
    <source>
        <dbReference type="ARBA" id="ARBA00023177"/>
    </source>
</evidence>
<dbReference type="AlphaFoldDB" id="A0A518G0I3"/>
<dbReference type="InterPro" id="IPR024041">
    <property type="entry name" value="NH4_transpt_AmtB-like_dom"/>
</dbReference>
<feature type="transmembrane region" description="Helical" evidence="10">
    <location>
        <begin position="88"/>
        <end position="109"/>
    </location>
</feature>
<dbReference type="EMBL" id="CP036298">
    <property type="protein sequence ID" value="QDV22111.1"/>
    <property type="molecule type" value="Genomic_DNA"/>
</dbReference>
<keyword evidence="3 10" id="KW-0813">Transport</keyword>
<gene>
    <name evidence="13" type="primary">nrgA_1</name>
    <name evidence="13" type="ORF">Q31a_03940</name>
</gene>
<feature type="signal peptide" evidence="11">
    <location>
        <begin position="1"/>
        <end position="27"/>
    </location>
</feature>
<keyword evidence="14" id="KW-1185">Reference proteome</keyword>
<organism evidence="13 14">
    <name type="scientific">Aureliella helgolandensis</name>
    <dbReference type="NCBI Taxonomy" id="2527968"/>
    <lineage>
        <taxon>Bacteria</taxon>
        <taxon>Pseudomonadati</taxon>
        <taxon>Planctomycetota</taxon>
        <taxon>Planctomycetia</taxon>
        <taxon>Pirellulales</taxon>
        <taxon>Pirellulaceae</taxon>
        <taxon>Aureliella</taxon>
    </lineage>
</organism>
<evidence type="ECO:0000256" key="1">
    <source>
        <dbReference type="ARBA" id="ARBA00004651"/>
    </source>
</evidence>
<reference evidence="13 14" key="1">
    <citation type="submission" date="2019-02" db="EMBL/GenBank/DDBJ databases">
        <title>Deep-cultivation of Planctomycetes and their phenomic and genomic characterization uncovers novel biology.</title>
        <authorList>
            <person name="Wiegand S."/>
            <person name="Jogler M."/>
            <person name="Boedeker C."/>
            <person name="Pinto D."/>
            <person name="Vollmers J."/>
            <person name="Rivas-Marin E."/>
            <person name="Kohn T."/>
            <person name="Peeters S.H."/>
            <person name="Heuer A."/>
            <person name="Rast P."/>
            <person name="Oberbeckmann S."/>
            <person name="Bunk B."/>
            <person name="Jeske O."/>
            <person name="Meyerdierks A."/>
            <person name="Storesund J.E."/>
            <person name="Kallscheuer N."/>
            <person name="Luecker S."/>
            <person name="Lage O.M."/>
            <person name="Pohl T."/>
            <person name="Merkel B.J."/>
            <person name="Hornburger P."/>
            <person name="Mueller R.-W."/>
            <person name="Bruemmer F."/>
            <person name="Labrenz M."/>
            <person name="Spormann A.M."/>
            <person name="Op den Camp H."/>
            <person name="Overmann J."/>
            <person name="Amann R."/>
            <person name="Jetten M.S.M."/>
            <person name="Mascher T."/>
            <person name="Medema M.H."/>
            <person name="Devos D.P."/>
            <person name="Kaster A.-K."/>
            <person name="Ovreas L."/>
            <person name="Rohde M."/>
            <person name="Galperin M.Y."/>
            <person name="Jogler C."/>
        </authorList>
    </citation>
    <scope>NUCLEOTIDE SEQUENCE [LARGE SCALE GENOMIC DNA]</scope>
    <source>
        <strain evidence="13 14">Q31a</strain>
    </source>
</reference>
<evidence type="ECO:0000313" key="14">
    <source>
        <dbReference type="Proteomes" id="UP000318017"/>
    </source>
</evidence>